<evidence type="ECO:0000256" key="3">
    <source>
        <dbReference type="ARBA" id="ARBA00005201"/>
    </source>
</evidence>
<dbReference type="GO" id="GO:0006747">
    <property type="term" value="P:FAD biosynthetic process"/>
    <property type="evidence" value="ECO:0007669"/>
    <property type="project" value="UniProtKB-UniRule"/>
</dbReference>
<sequence>MTVINFNQDHIANINPCVATIGFFDGVHLGHRFLIEHVRDEAQLMGLSSMVITFDHHPREVLNQDYQPELLTTLDAKLQLLENTGVDHVVVLHFDEKMSQLSAQEFMNHVLHDRLHVRKLIIGYDNRFGHNRAETCEDYVRYGEELGIAVAHHSALKMDGLELSSSVVRAFLKGGEIELANRCLGYPYSIVGKVVHGFKKGRGIGYPTANLDLSDSHQLVPSDGVYAVRVQIGASGQSLPAMTGIGLRPTFGGTERTLETHIFNFHEDIYGQQLRLTFVKRIRAEQRFDHVTQLVNQLKEDEKMIEKLFNKENTDE</sequence>
<dbReference type="Gene3D" id="3.40.50.620">
    <property type="entry name" value="HUPs"/>
    <property type="match status" value="1"/>
</dbReference>
<dbReference type="GO" id="GO:0005524">
    <property type="term" value="F:ATP binding"/>
    <property type="evidence" value="ECO:0007669"/>
    <property type="project" value="UniProtKB-UniRule"/>
</dbReference>
<keyword evidence="18" id="KW-1185">Reference proteome</keyword>
<evidence type="ECO:0000256" key="9">
    <source>
        <dbReference type="ARBA" id="ARBA00022777"/>
    </source>
</evidence>
<evidence type="ECO:0000256" key="8">
    <source>
        <dbReference type="ARBA" id="ARBA00022741"/>
    </source>
</evidence>
<keyword evidence="6 15" id="KW-0808">Transferase</keyword>
<dbReference type="EMBL" id="ACKS01000020">
    <property type="protein sequence ID" value="EFA45165.1"/>
    <property type="molecule type" value="Genomic_DNA"/>
</dbReference>
<dbReference type="InterPro" id="IPR015865">
    <property type="entry name" value="Riboflavin_kinase_bac/euk"/>
</dbReference>
<dbReference type="GO" id="GO:0009398">
    <property type="term" value="P:FMN biosynthetic process"/>
    <property type="evidence" value="ECO:0007669"/>
    <property type="project" value="UniProtKB-UniRule"/>
</dbReference>
<reference evidence="17 18" key="1">
    <citation type="submission" date="2009-10" db="EMBL/GenBank/DDBJ databases">
        <authorList>
            <person name="Qin X."/>
            <person name="Bachman B."/>
            <person name="Battles P."/>
            <person name="Bell A."/>
            <person name="Bess C."/>
            <person name="Bickham C."/>
            <person name="Chaboub L."/>
            <person name="Chen D."/>
            <person name="Coyle M."/>
            <person name="Deiros D.R."/>
            <person name="Dinh H."/>
            <person name="Forbes L."/>
            <person name="Fowler G."/>
            <person name="Francisco L."/>
            <person name="Fu Q."/>
            <person name="Gubbala S."/>
            <person name="Hale W."/>
            <person name="Han Y."/>
            <person name="Hemphill L."/>
            <person name="Highlander S.K."/>
            <person name="Hirani K."/>
            <person name="Hogues M."/>
            <person name="Jackson L."/>
            <person name="Jakkamsetti A."/>
            <person name="Javaid M."/>
            <person name="Jiang H."/>
            <person name="Korchina V."/>
            <person name="Kovar C."/>
            <person name="Lara F."/>
            <person name="Lee S."/>
            <person name="Mata R."/>
            <person name="Mathew T."/>
            <person name="Moen C."/>
            <person name="Morales K."/>
            <person name="Munidasa M."/>
            <person name="Nazareth L."/>
            <person name="Ngo R."/>
            <person name="Nguyen L."/>
            <person name="Okwuonu G."/>
            <person name="Ongeri F."/>
            <person name="Patil S."/>
            <person name="Petrosino J."/>
            <person name="Pham C."/>
            <person name="Pham P."/>
            <person name="Pu L.-L."/>
            <person name="Puazo M."/>
            <person name="Raj R."/>
            <person name="Reid J."/>
            <person name="Rouhana J."/>
            <person name="Saada N."/>
            <person name="Shang Y."/>
            <person name="Simmons D."/>
            <person name="Thornton R."/>
            <person name="Warren J."/>
            <person name="Weissenberger G."/>
            <person name="Zhang J."/>
            <person name="Zhang L."/>
            <person name="Zhou C."/>
            <person name="Zhu D."/>
            <person name="Muzny D."/>
            <person name="Worley K."/>
            <person name="Gibbs R."/>
        </authorList>
    </citation>
    <scope>NUCLEOTIDE SEQUENCE [LARGE SCALE GENOMIC DNA]</scope>
    <source>
        <strain evidence="17 18">DSM 17361</strain>
    </source>
</reference>
<dbReference type="UniPathway" id="UPA00276">
    <property type="reaction ID" value="UER00406"/>
</dbReference>
<gene>
    <name evidence="17" type="primary">ribF</name>
    <name evidence="17" type="ORF">HMPREF0645_0392</name>
</gene>
<comment type="pathway">
    <text evidence="2 15">Cofactor biosynthesis; FAD biosynthesis; FAD from FMN: step 1/1.</text>
</comment>
<evidence type="ECO:0000256" key="5">
    <source>
        <dbReference type="ARBA" id="ARBA00022643"/>
    </source>
</evidence>
<dbReference type="PANTHER" id="PTHR22749">
    <property type="entry name" value="RIBOFLAVIN KINASE/FMN ADENYLYLTRANSFERASE"/>
    <property type="match status" value="1"/>
</dbReference>
<dbReference type="UniPathway" id="UPA00277">
    <property type="reaction ID" value="UER00407"/>
</dbReference>
<dbReference type="InterPro" id="IPR014729">
    <property type="entry name" value="Rossmann-like_a/b/a_fold"/>
</dbReference>
<keyword evidence="7 15" id="KW-0548">Nucleotidyltransferase</keyword>
<dbReference type="InterPro" id="IPR023465">
    <property type="entry name" value="Riboflavin_kinase_dom_sf"/>
</dbReference>
<dbReference type="Pfam" id="PF06574">
    <property type="entry name" value="FAD_syn"/>
    <property type="match status" value="1"/>
</dbReference>
<dbReference type="PANTHER" id="PTHR22749:SF6">
    <property type="entry name" value="RIBOFLAVIN KINASE"/>
    <property type="match status" value="1"/>
</dbReference>
<evidence type="ECO:0000256" key="11">
    <source>
        <dbReference type="ARBA" id="ARBA00022840"/>
    </source>
</evidence>
<comment type="catalytic activity">
    <reaction evidence="14 15">
        <text>FMN + ATP + H(+) = FAD + diphosphate</text>
        <dbReference type="Rhea" id="RHEA:17237"/>
        <dbReference type="ChEBI" id="CHEBI:15378"/>
        <dbReference type="ChEBI" id="CHEBI:30616"/>
        <dbReference type="ChEBI" id="CHEBI:33019"/>
        <dbReference type="ChEBI" id="CHEBI:57692"/>
        <dbReference type="ChEBI" id="CHEBI:58210"/>
        <dbReference type="EC" id="2.7.7.2"/>
    </reaction>
</comment>
<dbReference type="HOGENOM" id="CLU_048437_0_2_10"/>
<evidence type="ECO:0000256" key="6">
    <source>
        <dbReference type="ARBA" id="ARBA00022679"/>
    </source>
</evidence>
<protein>
    <recommendedName>
        <fullName evidence="15">Riboflavin biosynthesis protein</fullName>
    </recommendedName>
    <domain>
        <recommendedName>
            <fullName evidence="15">Riboflavin kinase</fullName>
            <ecNumber evidence="15">2.7.1.26</ecNumber>
        </recommendedName>
        <alternativeName>
            <fullName evidence="15">Flavokinase</fullName>
        </alternativeName>
    </domain>
    <domain>
        <recommendedName>
            <fullName evidence="15">FMN adenylyltransferase</fullName>
            <ecNumber evidence="15">2.7.7.2</ecNumber>
        </recommendedName>
        <alternativeName>
            <fullName evidence="15">FAD pyrophosphorylase</fullName>
        </alternativeName>
        <alternativeName>
            <fullName evidence="15">FAD synthase</fullName>
        </alternativeName>
    </domain>
</protein>
<dbReference type="EC" id="2.7.7.2" evidence="15"/>
<dbReference type="SMART" id="SM00904">
    <property type="entry name" value="Flavokinase"/>
    <property type="match status" value="1"/>
</dbReference>
<evidence type="ECO:0000256" key="4">
    <source>
        <dbReference type="ARBA" id="ARBA00022630"/>
    </source>
</evidence>
<keyword evidence="8 15" id="KW-0547">Nucleotide-binding</keyword>
<comment type="catalytic activity">
    <reaction evidence="13 15">
        <text>riboflavin + ATP = FMN + ADP + H(+)</text>
        <dbReference type="Rhea" id="RHEA:14357"/>
        <dbReference type="ChEBI" id="CHEBI:15378"/>
        <dbReference type="ChEBI" id="CHEBI:30616"/>
        <dbReference type="ChEBI" id="CHEBI:57986"/>
        <dbReference type="ChEBI" id="CHEBI:58210"/>
        <dbReference type="ChEBI" id="CHEBI:456216"/>
        <dbReference type="EC" id="2.7.1.26"/>
    </reaction>
</comment>
<keyword evidence="5 15" id="KW-0288">FMN</keyword>
<evidence type="ECO:0000259" key="16">
    <source>
        <dbReference type="SMART" id="SM00904"/>
    </source>
</evidence>
<dbReference type="NCBIfam" id="NF004160">
    <property type="entry name" value="PRK05627.1-3"/>
    <property type="match status" value="1"/>
</dbReference>
<evidence type="ECO:0000256" key="10">
    <source>
        <dbReference type="ARBA" id="ARBA00022827"/>
    </source>
</evidence>
<dbReference type="SUPFAM" id="SSF52374">
    <property type="entry name" value="Nucleotidylyl transferase"/>
    <property type="match status" value="1"/>
</dbReference>
<comment type="pathway">
    <text evidence="3 15">Cofactor biosynthesis; FMN biosynthesis; FMN from riboflavin (ATP route): step 1/1.</text>
</comment>
<dbReference type="Proteomes" id="UP000003160">
    <property type="component" value="Unassembled WGS sequence"/>
</dbReference>
<dbReference type="NCBIfam" id="NF004162">
    <property type="entry name" value="PRK05627.1-5"/>
    <property type="match status" value="1"/>
</dbReference>
<evidence type="ECO:0000256" key="7">
    <source>
        <dbReference type="ARBA" id="ARBA00022695"/>
    </source>
</evidence>
<comment type="caution">
    <text evidence="17">The sequence shown here is derived from an EMBL/GenBank/DDBJ whole genome shotgun (WGS) entry which is preliminary data.</text>
</comment>
<name>D1PTV7_9BACT</name>
<dbReference type="SUPFAM" id="SSF82114">
    <property type="entry name" value="Riboflavin kinase-like"/>
    <property type="match status" value="1"/>
</dbReference>
<dbReference type="RefSeq" id="WP_007174741.1">
    <property type="nucleotide sequence ID" value="NZ_GG704782.1"/>
</dbReference>
<dbReference type="FunFam" id="3.40.50.620:FF:000021">
    <property type="entry name" value="Riboflavin biosynthesis protein"/>
    <property type="match status" value="1"/>
</dbReference>
<keyword evidence="9 15" id="KW-0418">Kinase</keyword>
<dbReference type="InterPro" id="IPR023468">
    <property type="entry name" value="Riboflavin_kinase"/>
</dbReference>
<keyword evidence="10 15" id="KW-0274">FAD</keyword>
<dbReference type="Pfam" id="PF01687">
    <property type="entry name" value="Flavokinase"/>
    <property type="match status" value="1"/>
</dbReference>
<evidence type="ECO:0000256" key="12">
    <source>
        <dbReference type="ARBA" id="ARBA00023268"/>
    </source>
</evidence>
<dbReference type="InterPro" id="IPR002606">
    <property type="entry name" value="Riboflavin_kinase_bac"/>
</dbReference>
<evidence type="ECO:0000256" key="2">
    <source>
        <dbReference type="ARBA" id="ARBA00004726"/>
    </source>
</evidence>
<evidence type="ECO:0000256" key="14">
    <source>
        <dbReference type="ARBA" id="ARBA00049494"/>
    </source>
</evidence>
<evidence type="ECO:0000256" key="1">
    <source>
        <dbReference type="ARBA" id="ARBA00002121"/>
    </source>
</evidence>
<dbReference type="OrthoDB" id="9803667at2"/>
<dbReference type="GO" id="GO:0008531">
    <property type="term" value="F:riboflavin kinase activity"/>
    <property type="evidence" value="ECO:0007669"/>
    <property type="project" value="UniProtKB-UniRule"/>
</dbReference>
<keyword evidence="4 15" id="KW-0285">Flavoprotein</keyword>
<dbReference type="EC" id="2.7.1.26" evidence="15"/>
<dbReference type="GO" id="GO:0003919">
    <property type="term" value="F:FMN adenylyltransferase activity"/>
    <property type="evidence" value="ECO:0007669"/>
    <property type="project" value="UniProtKB-UniRule"/>
</dbReference>
<evidence type="ECO:0000256" key="13">
    <source>
        <dbReference type="ARBA" id="ARBA00047880"/>
    </source>
</evidence>
<dbReference type="InterPro" id="IPR015864">
    <property type="entry name" value="FAD_synthase"/>
</dbReference>
<feature type="domain" description="Riboflavin kinase" evidence="16">
    <location>
        <begin position="183"/>
        <end position="310"/>
    </location>
</feature>
<keyword evidence="12" id="KW-0511">Multifunctional enzyme</keyword>
<dbReference type="GO" id="GO:0009231">
    <property type="term" value="P:riboflavin biosynthetic process"/>
    <property type="evidence" value="ECO:0007669"/>
    <property type="project" value="InterPro"/>
</dbReference>
<dbReference type="eggNOG" id="COG0196">
    <property type="taxonomic scope" value="Bacteria"/>
</dbReference>
<dbReference type="FunFam" id="2.40.30.30:FF:000003">
    <property type="entry name" value="Riboflavin biosynthesis protein"/>
    <property type="match status" value="1"/>
</dbReference>
<dbReference type="Gene3D" id="2.40.30.30">
    <property type="entry name" value="Riboflavin kinase-like"/>
    <property type="match status" value="1"/>
</dbReference>
<proteinExistence type="inferred from homology"/>
<dbReference type="NCBIfam" id="TIGR00083">
    <property type="entry name" value="ribF"/>
    <property type="match status" value="1"/>
</dbReference>
<dbReference type="PIRSF" id="PIRSF004491">
    <property type="entry name" value="FAD_Synth"/>
    <property type="match status" value="1"/>
</dbReference>
<evidence type="ECO:0000313" key="17">
    <source>
        <dbReference type="EMBL" id="EFA45165.1"/>
    </source>
</evidence>
<keyword evidence="11 15" id="KW-0067">ATP-binding</keyword>
<evidence type="ECO:0000313" key="18">
    <source>
        <dbReference type="Proteomes" id="UP000003160"/>
    </source>
</evidence>
<dbReference type="CDD" id="cd02064">
    <property type="entry name" value="FAD_synthetase_N"/>
    <property type="match status" value="1"/>
</dbReference>
<dbReference type="AlphaFoldDB" id="D1PTV7"/>
<organism evidence="17 18">
    <name type="scientific">Hallella bergensis DSM 17361</name>
    <dbReference type="NCBI Taxonomy" id="585502"/>
    <lineage>
        <taxon>Bacteria</taxon>
        <taxon>Pseudomonadati</taxon>
        <taxon>Bacteroidota</taxon>
        <taxon>Bacteroidia</taxon>
        <taxon>Bacteroidales</taxon>
        <taxon>Prevotellaceae</taxon>
        <taxon>Hallella</taxon>
    </lineage>
</organism>
<comment type="function">
    <text evidence="1">Catalyzes the phosphorylation of riboflavin to FMN followed by the adenylation of FMN to FAD.</text>
</comment>
<accession>D1PTV7</accession>
<evidence type="ECO:0000256" key="15">
    <source>
        <dbReference type="PIRNR" id="PIRNR004491"/>
    </source>
</evidence>
<comment type="similarity">
    <text evidence="15">Belongs to the ribF family.</text>
</comment>